<reference evidence="3 4" key="1">
    <citation type="submission" date="2024-05" db="EMBL/GenBank/DDBJ databases">
        <title>De novo assembly of an allotetraploid wild potato.</title>
        <authorList>
            <person name="Hosaka A.J."/>
        </authorList>
    </citation>
    <scope>NUCLEOTIDE SEQUENCE [LARGE SCALE GENOMIC DNA]</scope>
    <source>
        <tissue evidence="3">Young leaves</tissue>
    </source>
</reference>
<evidence type="ECO:0000256" key="2">
    <source>
        <dbReference type="SAM" id="Phobius"/>
    </source>
</evidence>
<name>A0ABD2SWC9_9SOLN</name>
<feature type="region of interest" description="Disordered" evidence="1">
    <location>
        <begin position="77"/>
        <end position="101"/>
    </location>
</feature>
<protein>
    <submittedName>
        <fullName evidence="3">Uncharacterized protein</fullName>
    </submittedName>
</protein>
<feature type="compositionally biased region" description="Basic and acidic residues" evidence="1">
    <location>
        <begin position="20"/>
        <end position="38"/>
    </location>
</feature>
<keyword evidence="2" id="KW-0472">Membrane</keyword>
<dbReference type="AlphaFoldDB" id="A0ABD2SWC9"/>
<sequence length="101" mass="11291">GGLRNKNAQNSKSRISSFAQREEEEVKAAVEGGGRMRDTTKMKTFRSALVVIGAVAFGYLNLQIMFKPFLEKTQAQQALLQSQSSQQQHSDFHQSESDQNL</sequence>
<comment type="caution">
    <text evidence="3">The sequence shown here is derived from an EMBL/GenBank/DDBJ whole genome shotgun (WGS) entry which is preliminary data.</text>
</comment>
<feature type="compositionally biased region" description="Polar residues" evidence="1">
    <location>
        <begin position="1"/>
        <end position="19"/>
    </location>
</feature>
<keyword evidence="2" id="KW-0812">Transmembrane</keyword>
<dbReference type="PANTHER" id="PTHR33982">
    <property type="entry name" value="OUTER ENVELOPE MEMBRANE PROTEIN 7-RELATED"/>
    <property type="match status" value="1"/>
</dbReference>
<gene>
    <name evidence="3" type="ORF">AABB24_021721</name>
</gene>
<proteinExistence type="predicted"/>
<dbReference type="PANTHER" id="PTHR33982:SF4">
    <property type="entry name" value="TRANSMEMBRANE PROTEIN"/>
    <property type="match status" value="1"/>
</dbReference>
<organism evidence="3 4">
    <name type="scientific">Solanum stoloniferum</name>
    <dbReference type="NCBI Taxonomy" id="62892"/>
    <lineage>
        <taxon>Eukaryota</taxon>
        <taxon>Viridiplantae</taxon>
        <taxon>Streptophyta</taxon>
        <taxon>Embryophyta</taxon>
        <taxon>Tracheophyta</taxon>
        <taxon>Spermatophyta</taxon>
        <taxon>Magnoliopsida</taxon>
        <taxon>eudicotyledons</taxon>
        <taxon>Gunneridae</taxon>
        <taxon>Pentapetalae</taxon>
        <taxon>asterids</taxon>
        <taxon>lamiids</taxon>
        <taxon>Solanales</taxon>
        <taxon>Solanaceae</taxon>
        <taxon>Solanoideae</taxon>
        <taxon>Solaneae</taxon>
        <taxon>Solanum</taxon>
    </lineage>
</organism>
<feature type="transmembrane region" description="Helical" evidence="2">
    <location>
        <begin position="45"/>
        <end position="66"/>
    </location>
</feature>
<dbReference type="InterPro" id="IPR038944">
    <property type="entry name" value="OEP7-like"/>
</dbReference>
<evidence type="ECO:0000313" key="3">
    <source>
        <dbReference type="EMBL" id="KAL3348203.1"/>
    </source>
</evidence>
<keyword evidence="2" id="KW-1133">Transmembrane helix</keyword>
<keyword evidence="4" id="KW-1185">Reference proteome</keyword>
<dbReference type="EMBL" id="JBJKTR010000013">
    <property type="protein sequence ID" value="KAL3348203.1"/>
    <property type="molecule type" value="Genomic_DNA"/>
</dbReference>
<evidence type="ECO:0000313" key="4">
    <source>
        <dbReference type="Proteomes" id="UP001627284"/>
    </source>
</evidence>
<evidence type="ECO:0000256" key="1">
    <source>
        <dbReference type="SAM" id="MobiDB-lite"/>
    </source>
</evidence>
<feature type="compositionally biased region" description="Basic and acidic residues" evidence="1">
    <location>
        <begin position="90"/>
        <end position="101"/>
    </location>
</feature>
<feature type="region of interest" description="Disordered" evidence="1">
    <location>
        <begin position="1"/>
        <end position="38"/>
    </location>
</feature>
<accession>A0ABD2SWC9</accession>
<feature type="non-terminal residue" evidence="3">
    <location>
        <position position="1"/>
    </location>
</feature>
<feature type="compositionally biased region" description="Low complexity" evidence="1">
    <location>
        <begin position="77"/>
        <end position="89"/>
    </location>
</feature>
<dbReference type="Proteomes" id="UP001627284">
    <property type="component" value="Unassembled WGS sequence"/>
</dbReference>